<proteinExistence type="predicted"/>
<gene>
    <name evidence="3" type="ORF">GCM10010365_53480</name>
</gene>
<sequence length="132" mass="13795">MRGSTARNAIKVLVAVLLCLQFFASTASFASAHTDRHAEVQAEPGNGLTGTALRGEAVTHRGCGPAGDPTDPLRTRDRHRGVTAVHAPPAPERPPQETGPTSARPPVPSTSSPHPARSRAAHTPAALQVFRC</sequence>
<evidence type="ECO:0000313" key="3">
    <source>
        <dbReference type="EMBL" id="GGZ26412.1"/>
    </source>
</evidence>
<protein>
    <recommendedName>
        <fullName evidence="5">Secreted protein</fullName>
    </recommendedName>
</protein>
<dbReference type="AlphaFoldDB" id="A0A918PZQ9"/>
<dbReference type="EMBL" id="BMVW01000012">
    <property type="protein sequence ID" value="GGZ26412.1"/>
    <property type="molecule type" value="Genomic_DNA"/>
</dbReference>
<dbReference type="RefSeq" id="WP_189863360.1">
    <property type="nucleotide sequence ID" value="NZ_BMVW01000012.1"/>
</dbReference>
<feature type="chain" id="PRO_5038404245" description="Secreted protein" evidence="2">
    <location>
        <begin position="31"/>
        <end position="132"/>
    </location>
</feature>
<evidence type="ECO:0000313" key="4">
    <source>
        <dbReference type="Proteomes" id="UP000622166"/>
    </source>
</evidence>
<dbReference type="Proteomes" id="UP000622166">
    <property type="component" value="Unassembled WGS sequence"/>
</dbReference>
<organism evidence="3 4">
    <name type="scientific">Streptomyces poonensis</name>
    <dbReference type="NCBI Taxonomy" id="68255"/>
    <lineage>
        <taxon>Bacteria</taxon>
        <taxon>Bacillati</taxon>
        <taxon>Actinomycetota</taxon>
        <taxon>Actinomycetes</taxon>
        <taxon>Kitasatosporales</taxon>
        <taxon>Streptomycetaceae</taxon>
        <taxon>Streptomyces</taxon>
    </lineage>
</organism>
<feature type="region of interest" description="Disordered" evidence="1">
    <location>
        <begin position="32"/>
        <end position="125"/>
    </location>
</feature>
<name>A0A918PZQ9_9ACTN</name>
<comment type="caution">
    <text evidence="3">The sequence shown here is derived from an EMBL/GenBank/DDBJ whole genome shotgun (WGS) entry which is preliminary data.</text>
</comment>
<evidence type="ECO:0000256" key="2">
    <source>
        <dbReference type="SAM" id="SignalP"/>
    </source>
</evidence>
<evidence type="ECO:0000256" key="1">
    <source>
        <dbReference type="SAM" id="MobiDB-lite"/>
    </source>
</evidence>
<reference evidence="3" key="1">
    <citation type="journal article" date="2014" name="Int. J. Syst. Evol. Microbiol.">
        <title>Complete genome sequence of Corynebacterium casei LMG S-19264T (=DSM 44701T), isolated from a smear-ripened cheese.</title>
        <authorList>
            <consortium name="US DOE Joint Genome Institute (JGI-PGF)"/>
            <person name="Walter F."/>
            <person name="Albersmeier A."/>
            <person name="Kalinowski J."/>
            <person name="Ruckert C."/>
        </authorList>
    </citation>
    <scope>NUCLEOTIDE SEQUENCE</scope>
    <source>
        <strain evidence="3">JCM 4815</strain>
    </source>
</reference>
<feature type="signal peptide" evidence="2">
    <location>
        <begin position="1"/>
        <end position="30"/>
    </location>
</feature>
<evidence type="ECO:0008006" key="5">
    <source>
        <dbReference type="Google" id="ProtNLM"/>
    </source>
</evidence>
<reference evidence="3" key="2">
    <citation type="submission" date="2020-09" db="EMBL/GenBank/DDBJ databases">
        <authorList>
            <person name="Sun Q."/>
            <person name="Ohkuma M."/>
        </authorList>
    </citation>
    <scope>NUCLEOTIDE SEQUENCE</scope>
    <source>
        <strain evidence="3">JCM 4815</strain>
    </source>
</reference>
<accession>A0A918PZQ9</accession>
<keyword evidence="4" id="KW-1185">Reference proteome</keyword>
<keyword evidence="2" id="KW-0732">Signal</keyword>